<dbReference type="AlphaFoldDB" id="A0A917I8W2"/>
<reference evidence="1" key="1">
    <citation type="journal article" date="2014" name="Int. J. Syst. Evol. Microbiol.">
        <title>Complete genome sequence of Corynebacterium casei LMG S-19264T (=DSM 44701T), isolated from a smear-ripened cheese.</title>
        <authorList>
            <consortium name="US DOE Joint Genome Institute (JGI-PGF)"/>
            <person name="Walter F."/>
            <person name="Albersmeier A."/>
            <person name="Kalinowski J."/>
            <person name="Ruckert C."/>
        </authorList>
    </citation>
    <scope>NUCLEOTIDE SEQUENCE</scope>
    <source>
        <strain evidence="1">CGMCC 1.12214</strain>
    </source>
</reference>
<protein>
    <submittedName>
        <fullName evidence="1">Uncharacterized protein</fullName>
    </submittedName>
</protein>
<accession>A0A917I8W2</accession>
<evidence type="ECO:0000313" key="2">
    <source>
        <dbReference type="Proteomes" id="UP000603912"/>
    </source>
</evidence>
<evidence type="ECO:0000313" key="1">
    <source>
        <dbReference type="EMBL" id="GGH24552.1"/>
    </source>
</evidence>
<reference evidence="1" key="2">
    <citation type="submission" date="2020-09" db="EMBL/GenBank/DDBJ databases">
        <authorList>
            <person name="Sun Q."/>
            <person name="Zhou Y."/>
        </authorList>
    </citation>
    <scope>NUCLEOTIDE SEQUENCE</scope>
    <source>
        <strain evidence="1">CGMCC 1.12214</strain>
    </source>
</reference>
<sequence>MIAGVLIRGALRDQRRALLAGEVDARCPTCGFVSTHHLYGRRSANGSLVVSANAVTGDGLGEMMRFAQSSTSLEDDFDIPF</sequence>
<dbReference type="RefSeq" id="WP_188518633.1">
    <property type="nucleotide sequence ID" value="NZ_BMES01000002.1"/>
</dbReference>
<dbReference type="Proteomes" id="UP000603912">
    <property type="component" value="Unassembled WGS sequence"/>
</dbReference>
<comment type="caution">
    <text evidence="1">The sequence shown here is derived from an EMBL/GenBank/DDBJ whole genome shotgun (WGS) entry which is preliminary data.</text>
</comment>
<dbReference type="EMBL" id="BMES01000002">
    <property type="protein sequence ID" value="GGH24552.1"/>
    <property type="molecule type" value="Genomic_DNA"/>
</dbReference>
<organism evidence="1 2">
    <name type="scientific">Alsobacter metallidurans</name>
    <dbReference type="NCBI Taxonomy" id="340221"/>
    <lineage>
        <taxon>Bacteria</taxon>
        <taxon>Pseudomonadati</taxon>
        <taxon>Pseudomonadota</taxon>
        <taxon>Alphaproteobacteria</taxon>
        <taxon>Hyphomicrobiales</taxon>
        <taxon>Alsobacteraceae</taxon>
        <taxon>Alsobacter</taxon>
    </lineage>
</organism>
<name>A0A917I8W2_9HYPH</name>
<keyword evidence="2" id="KW-1185">Reference proteome</keyword>
<proteinExistence type="predicted"/>
<gene>
    <name evidence="1" type="ORF">GCM10007036_31030</name>
</gene>